<keyword evidence="3" id="KW-1185">Reference proteome</keyword>
<dbReference type="OrthoDB" id="9812065at2"/>
<dbReference type="Gene3D" id="3.20.20.370">
    <property type="entry name" value="Glycoside hydrolase/deacetylase"/>
    <property type="match status" value="1"/>
</dbReference>
<dbReference type="Proteomes" id="UP000199695">
    <property type="component" value="Unassembled WGS sequence"/>
</dbReference>
<evidence type="ECO:0000313" key="2">
    <source>
        <dbReference type="EMBL" id="SEN44543.1"/>
    </source>
</evidence>
<dbReference type="GO" id="GO:0005975">
    <property type="term" value="P:carbohydrate metabolic process"/>
    <property type="evidence" value="ECO:0007669"/>
    <property type="project" value="InterPro"/>
</dbReference>
<dbReference type="PANTHER" id="PTHR10587:SF80">
    <property type="entry name" value="CHITOOLIGOSACCHARIDE DEACETYLASE"/>
    <property type="match status" value="1"/>
</dbReference>
<feature type="domain" description="NodB homology" evidence="1">
    <location>
        <begin position="132"/>
        <end position="309"/>
    </location>
</feature>
<organism evidence="2 3">
    <name type="scientific">Lihuaxuella thermophila</name>
    <dbReference type="NCBI Taxonomy" id="1173111"/>
    <lineage>
        <taxon>Bacteria</taxon>
        <taxon>Bacillati</taxon>
        <taxon>Bacillota</taxon>
        <taxon>Bacilli</taxon>
        <taxon>Bacillales</taxon>
        <taxon>Thermoactinomycetaceae</taxon>
        <taxon>Lihuaxuella</taxon>
    </lineage>
</organism>
<protein>
    <submittedName>
        <fullName evidence="2">Probable sporulation protein, polysaccharide deacetylase family</fullName>
    </submittedName>
</protein>
<dbReference type="InterPro" id="IPR050248">
    <property type="entry name" value="Polysacc_deacetylase_ArnD"/>
</dbReference>
<dbReference type="GO" id="GO:0016810">
    <property type="term" value="F:hydrolase activity, acting on carbon-nitrogen (but not peptide) bonds"/>
    <property type="evidence" value="ECO:0007669"/>
    <property type="project" value="InterPro"/>
</dbReference>
<dbReference type="GO" id="GO:0016020">
    <property type="term" value="C:membrane"/>
    <property type="evidence" value="ECO:0007669"/>
    <property type="project" value="TreeGrafter"/>
</dbReference>
<dbReference type="Pfam" id="PF01522">
    <property type="entry name" value="Polysacc_deac_1"/>
    <property type="match status" value="1"/>
</dbReference>
<dbReference type="InterPro" id="IPR002509">
    <property type="entry name" value="NODB_dom"/>
</dbReference>
<dbReference type="AlphaFoldDB" id="A0A1H8GKP9"/>
<gene>
    <name evidence="2" type="ORF">SAMN05444955_111113</name>
</gene>
<proteinExistence type="predicted"/>
<dbReference type="EMBL" id="FOCQ01000011">
    <property type="protein sequence ID" value="SEN44543.1"/>
    <property type="molecule type" value="Genomic_DNA"/>
</dbReference>
<evidence type="ECO:0000259" key="1">
    <source>
        <dbReference type="PROSITE" id="PS51677"/>
    </source>
</evidence>
<dbReference type="CDD" id="cd10950">
    <property type="entry name" value="CE4_BsYlxY_like"/>
    <property type="match status" value="1"/>
</dbReference>
<reference evidence="2 3" key="1">
    <citation type="submission" date="2016-10" db="EMBL/GenBank/DDBJ databases">
        <authorList>
            <person name="de Groot N.N."/>
        </authorList>
    </citation>
    <scope>NUCLEOTIDE SEQUENCE [LARGE SCALE GENOMIC DNA]</scope>
    <source>
        <strain evidence="2 3">DSM 46701</strain>
    </source>
</reference>
<dbReference type="PROSITE" id="PS51677">
    <property type="entry name" value="NODB"/>
    <property type="match status" value="1"/>
</dbReference>
<dbReference type="STRING" id="1173111.SAMN05444955_111113"/>
<evidence type="ECO:0000313" key="3">
    <source>
        <dbReference type="Proteomes" id="UP000199695"/>
    </source>
</evidence>
<dbReference type="InterPro" id="IPR011330">
    <property type="entry name" value="Glyco_hydro/deAcase_b/a-brl"/>
</dbReference>
<sequence>MIPMRVAALILSAVFVVLIVQSPPVISYITSVKNEQDVAVFMQTDEARRIREQVIKEAPKHYIKPVDARVDRVWKAIPGLNGREVDVEATVAKTLKQKNKNQIAWVYREIPPQKTLEDLGIEPIYRGNERKKSAAIMVNVAWGTEHLPAMLKILAQEKVKATFFLDGSWLSKHPEEAKKIVQAGHEIGNHAYSHPLMSQVSRERMIKEISRTEKLIQETLQVRSKWFAPPAGDFNRLVLEVAHQQKMKTVLWTLDTVDWKKTSSPEMMIRKIEKHVSPGTLILTHPTDRTVKALPQIIRAVKREGIKLGTVSDVLSSKRVDMIEEDRQI</sequence>
<dbReference type="RefSeq" id="WP_089970055.1">
    <property type="nucleotide sequence ID" value="NZ_FOCQ01000011.1"/>
</dbReference>
<dbReference type="PANTHER" id="PTHR10587">
    <property type="entry name" value="GLYCOSYL TRANSFERASE-RELATED"/>
    <property type="match status" value="1"/>
</dbReference>
<accession>A0A1H8GKP9</accession>
<dbReference type="SUPFAM" id="SSF88713">
    <property type="entry name" value="Glycoside hydrolase/deacetylase"/>
    <property type="match status" value="1"/>
</dbReference>
<name>A0A1H8GKP9_9BACL</name>